<proteinExistence type="predicted"/>
<organism evidence="1 2">
    <name type="scientific">Amanita muscaria (strain Koide BX008)</name>
    <dbReference type="NCBI Taxonomy" id="946122"/>
    <lineage>
        <taxon>Eukaryota</taxon>
        <taxon>Fungi</taxon>
        <taxon>Dikarya</taxon>
        <taxon>Basidiomycota</taxon>
        <taxon>Agaricomycotina</taxon>
        <taxon>Agaricomycetes</taxon>
        <taxon>Agaricomycetidae</taxon>
        <taxon>Agaricales</taxon>
        <taxon>Pluteineae</taxon>
        <taxon>Amanitaceae</taxon>
        <taxon>Amanita</taxon>
    </lineage>
</organism>
<reference evidence="1 2" key="1">
    <citation type="submission" date="2014-04" db="EMBL/GenBank/DDBJ databases">
        <title>Evolutionary Origins and Diversification of the Mycorrhizal Mutualists.</title>
        <authorList>
            <consortium name="DOE Joint Genome Institute"/>
            <consortium name="Mycorrhizal Genomics Consortium"/>
            <person name="Kohler A."/>
            <person name="Kuo A."/>
            <person name="Nagy L.G."/>
            <person name="Floudas D."/>
            <person name="Copeland A."/>
            <person name="Barry K.W."/>
            <person name="Cichocki N."/>
            <person name="Veneault-Fourrey C."/>
            <person name="LaButti K."/>
            <person name="Lindquist E.A."/>
            <person name="Lipzen A."/>
            <person name="Lundell T."/>
            <person name="Morin E."/>
            <person name="Murat C."/>
            <person name="Riley R."/>
            <person name="Ohm R."/>
            <person name="Sun H."/>
            <person name="Tunlid A."/>
            <person name="Henrissat B."/>
            <person name="Grigoriev I.V."/>
            <person name="Hibbett D.S."/>
            <person name="Martin F."/>
        </authorList>
    </citation>
    <scope>NUCLEOTIDE SEQUENCE [LARGE SCALE GENOMIC DNA]</scope>
    <source>
        <strain evidence="1 2">Koide BX008</strain>
    </source>
</reference>
<protein>
    <submittedName>
        <fullName evidence="1">Uncharacterized protein</fullName>
    </submittedName>
</protein>
<dbReference type="EMBL" id="KN818297">
    <property type="protein sequence ID" value="KIL60541.1"/>
    <property type="molecule type" value="Genomic_DNA"/>
</dbReference>
<evidence type="ECO:0000313" key="2">
    <source>
        <dbReference type="Proteomes" id="UP000054549"/>
    </source>
</evidence>
<dbReference type="OrthoDB" id="10431486at2759"/>
<name>A0A0C2WUT2_AMAMK</name>
<gene>
    <name evidence="1" type="ORF">M378DRAFT_14096</name>
</gene>
<accession>A0A0C2WUT2</accession>
<dbReference type="AlphaFoldDB" id="A0A0C2WUT2"/>
<dbReference type="Proteomes" id="UP000054549">
    <property type="component" value="Unassembled WGS sequence"/>
</dbReference>
<dbReference type="InParanoid" id="A0A0C2WUT2"/>
<evidence type="ECO:0000313" key="1">
    <source>
        <dbReference type="EMBL" id="KIL60541.1"/>
    </source>
</evidence>
<dbReference type="HOGENOM" id="CLU_1740038_0_0_1"/>
<sequence>MFCPTSDEEQRTIKRRQVRMLKAIGHIYLAAYRSGNQKEFLESLHYAWFSLFPPANCQQPYIYSPDSVRSDKEYEDIKRVCKRVNRDIEWVRYTLMRIPADKVKDYVVPDYISTIVVIFLGVGYCEGIESIGSRPRRKVSLVKPFTPHRN</sequence>
<keyword evidence="2" id="KW-1185">Reference proteome</keyword>